<dbReference type="SUPFAM" id="SSF46934">
    <property type="entry name" value="UBA-like"/>
    <property type="match status" value="1"/>
</dbReference>
<feature type="compositionally biased region" description="Polar residues" evidence="1">
    <location>
        <begin position="124"/>
        <end position="133"/>
    </location>
</feature>
<keyword evidence="4" id="KW-1185">Reference proteome</keyword>
<dbReference type="InterPro" id="IPR009060">
    <property type="entry name" value="UBA-like_sf"/>
</dbReference>
<feature type="domain" description="GBF-interacting protein 1 N-terminal" evidence="2">
    <location>
        <begin position="10"/>
        <end position="70"/>
    </location>
</feature>
<dbReference type="AlphaFoldDB" id="V4MA16"/>
<dbReference type="OMA" id="TQMNWPS"/>
<dbReference type="InterPro" id="IPR009719">
    <property type="entry name" value="GIP1_N"/>
</dbReference>
<evidence type="ECO:0000313" key="4">
    <source>
        <dbReference type="Proteomes" id="UP000030689"/>
    </source>
</evidence>
<dbReference type="Proteomes" id="UP000030689">
    <property type="component" value="Unassembled WGS sequence"/>
</dbReference>
<feature type="compositionally biased region" description="Polar residues" evidence="1">
    <location>
        <begin position="316"/>
        <end position="331"/>
    </location>
</feature>
<dbReference type="eggNOG" id="ENOG502QQJY">
    <property type="taxonomic scope" value="Eukaryota"/>
</dbReference>
<dbReference type="InterPro" id="IPR044277">
    <property type="entry name" value="GIP1"/>
</dbReference>
<feature type="region of interest" description="Disordered" evidence="1">
    <location>
        <begin position="54"/>
        <end position="355"/>
    </location>
</feature>
<accession>V4MA16</accession>
<organism evidence="3 4">
    <name type="scientific">Eutrema salsugineum</name>
    <name type="common">Saltwater cress</name>
    <name type="synonym">Sisymbrium salsugineum</name>
    <dbReference type="NCBI Taxonomy" id="72664"/>
    <lineage>
        <taxon>Eukaryota</taxon>
        <taxon>Viridiplantae</taxon>
        <taxon>Streptophyta</taxon>
        <taxon>Embryophyta</taxon>
        <taxon>Tracheophyta</taxon>
        <taxon>Spermatophyta</taxon>
        <taxon>Magnoliopsida</taxon>
        <taxon>eudicotyledons</taxon>
        <taxon>Gunneridae</taxon>
        <taxon>Pentapetalae</taxon>
        <taxon>rosids</taxon>
        <taxon>malvids</taxon>
        <taxon>Brassicales</taxon>
        <taxon>Brassicaceae</taxon>
        <taxon>Eutremeae</taxon>
        <taxon>Eutrema</taxon>
    </lineage>
</organism>
<feature type="compositionally biased region" description="Polar residues" evidence="1">
    <location>
        <begin position="176"/>
        <end position="188"/>
    </location>
</feature>
<protein>
    <recommendedName>
        <fullName evidence="2">GBF-interacting protein 1 N-terminal domain-containing protein</fullName>
    </recommendedName>
</protein>
<name>V4MA16_EUTSA</name>
<dbReference type="EMBL" id="KI517408">
    <property type="protein sequence ID" value="ESQ49263.1"/>
    <property type="molecule type" value="Genomic_DNA"/>
</dbReference>
<dbReference type="GO" id="GO:0003729">
    <property type="term" value="F:mRNA binding"/>
    <property type="evidence" value="ECO:0007669"/>
    <property type="project" value="EnsemblPlants"/>
</dbReference>
<feature type="compositionally biased region" description="Acidic residues" evidence="1">
    <location>
        <begin position="420"/>
        <end position="429"/>
    </location>
</feature>
<dbReference type="KEGG" id="eus:EUTSA_v10020055mg"/>
<feature type="compositionally biased region" description="Basic and acidic residues" evidence="1">
    <location>
        <begin position="68"/>
        <end position="78"/>
    </location>
</feature>
<dbReference type="Pfam" id="PF06972">
    <property type="entry name" value="GIP1_N"/>
    <property type="match status" value="1"/>
</dbReference>
<evidence type="ECO:0000256" key="1">
    <source>
        <dbReference type="SAM" id="MobiDB-lite"/>
    </source>
</evidence>
<reference evidence="3 4" key="1">
    <citation type="journal article" date="2013" name="Front. Plant Sci.">
        <title>The Reference Genome of the Halophytic Plant Eutrema salsugineum.</title>
        <authorList>
            <person name="Yang R."/>
            <person name="Jarvis D.E."/>
            <person name="Chen H."/>
            <person name="Beilstein M.A."/>
            <person name="Grimwood J."/>
            <person name="Jenkins J."/>
            <person name="Shu S."/>
            <person name="Prochnik S."/>
            <person name="Xin M."/>
            <person name="Ma C."/>
            <person name="Schmutz J."/>
            <person name="Wing R.A."/>
            <person name="Mitchell-Olds T."/>
            <person name="Schumaker K.S."/>
            <person name="Wang X."/>
        </authorList>
    </citation>
    <scope>NUCLEOTIDE SEQUENCE [LARGE SCALE GENOMIC DNA]</scope>
</reference>
<dbReference type="Gramene" id="ESQ49263">
    <property type="protein sequence ID" value="ESQ49263"/>
    <property type="gene ID" value="EUTSA_v10020055mg"/>
</dbReference>
<feature type="compositionally biased region" description="Low complexity" evidence="1">
    <location>
        <begin position="94"/>
        <end position="109"/>
    </location>
</feature>
<dbReference type="PANTHER" id="PTHR46775">
    <property type="entry name" value="FLOCCULATION PROTEIN (DUF1296)"/>
    <property type="match status" value="1"/>
</dbReference>
<feature type="compositionally biased region" description="Polar residues" evidence="1">
    <location>
        <begin position="224"/>
        <end position="242"/>
    </location>
</feature>
<dbReference type="GO" id="GO:0051082">
    <property type="term" value="F:unfolded protein binding"/>
    <property type="evidence" value="ECO:0007669"/>
    <property type="project" value="TreeGrafter"/>
</dbReference>
<feature type="compositionally biased region" description="Polar residues" evidence="1">
    <location>
        <begin position="276"/>
        <end position="307"/>
    </location>
</feature>
<dbReference type="STRING" id="72664.V4MA16"/>
<dbReference type="OrthoDB" id="753279at2759"/>
<evidence type="ECO:0000313" key="3">
    <source>
        <dbReference type="EMBL" id="ESQ49263.1"/>
    </source>
</evidence>
<dbReference type="PANTHER" id="PTHR46775:SF1">
    <property type="entry name" value="FLOCCULATION PROTEIN (DUF1296)"/>
    <property type="match status" value="1"/>
</dbReference>
<feature type="region of interest" description="Disordered" evidence="1">
    <location>
        <begin position="404"/>
        <end position="447"/>
    </location>
</feature>
<dbReference type="GO" id="GO:0009408">
    <property type="term" value="P:response to heat"/>
    <property type="evidence" value="ECO:0007669"/>
    <property type="project" value="EnsemblPlants"/>
</dbReference>
<evidence type="ECO:0000259" key="2">
    <source>
        <dbReference type="Pfam" id="PF06972"/>
    </source>
</evidence>
<proteinExistence type="predicted"/>
<sequence>MVGSGARVSIPASTRKTIQDIKEITAGNYSEDEIHAMLHECNMDPDETAQRLLLQDPFHEVKKKRDKRKENSSNKDSVESQWRSGGPGRGSRGGRMNSSSRHSSHDGAGAKNSFRKENGPKQVTDPSTSTSQETKTKDIALVSSLPPVMDESSVGLTSGSSDVHHPSNLPARSGLLQATGSSVPSNNIDGAPSSAKLGKNRVALGSKDVQTEQKSADSLPLPRPSSSEVRFTSSNPKSLSEQTAHEQHIGESKSYSRARGAGKTATNDAYVPRPASSHSNSTGSRPSSNYSNRSHQTVGPQKGSGSTKEWKPKPVNHNTNQGPGASSTTESLAVPTEASDKSVEGLIPSSEGTSRLQRQLEDLQIQRQHVIIPNHILVPEAERTKLSFGSFDAGFSISSNSVAFPENEKRSAPLSKNSQEVEESCEEEEFSHPTVHSTEKEESNNVYSELPSQVPVDMSGEGATATNAAPEYDVSKQENMLESESNQNSFDHVPNNIIGLVPPAPGIQLPQFENADPQARDALRFPNFVVQQPFDTASYYAQFYRPGPDSDGRVSPFVSGVVSSKFNGNVTVLPPHSSQTMQEGGNNLVMSTASPTPLVTQAAGLMQSSIPVTQQPVPVFRPPGLHMSHYPPNYMPYGHYFSPFYLPPPTMHQFLSNGAFAQQPQASGVYPAPPLPGAATGGKYALPHYKPGTNTGNLTHVGMPGGYGPSYGSFPAGYNPTSAASDGNSTSNEDLNTLQLKENNGYSTTGQQSEALPVWIAGPGRDVSNSFYGLQHHGQHVTYAPTQAGHVTFPGMYHPGQAVTAAGVHHPLLQQSQGVAGAEMVAPAPNVFQQAQQTQMNWPSNY</sequence>
<gene>
    <name evidence="3" type="ORF">EUTSA_v10020055mg</name>
</gene>